<name>A0A2S7T1R8_9BACT</name>
<sequence>MEKILKIVDKENYNKASSLLEQIAAKGEENLTESELKWIEHTASLVALYEERNGMHPIDVTSVHENETDVQKIANALGYEPHLTDLIRFKMLQKKLNQKSLAILLNMGEAKVSQILSGKREPDVEFLRSIHAKLGIDGNVLLETA</sequence>
<dbReference type="Gene3D" id="1.10.260.40">
    <property type="entry name" value="lambda repressor-like DNA-binding domains"/>
    <property type="match status" value="1"/>
</dbReference>
<dbReference type="SMART" id="SM00530">
    <property type="entry name" value="HTH_XRE"/>
    <property type="match status" value="1"/>
</dbReference>
<evidence type="ECO:0000259" key="1">
    <source>
        <dbReference type="PROSITE" id="PS50943"/>
    </source>
</evidence>
<dbReference type="RefSeq" id="WP_105037629.1">
    <property type="nucleotide sequence ID" value="NZ_PPSL01000001.1"/>
</dbReference>
<protein>
    <recommendedName>
        <fullName evidence="1">HTH cro/C1-type domain-containing protein</fullName>
    </recommendedName>
</protein>
<reference evidence="2 3" key="1">
    <citation type="submission" date="2018-01" db="EMBL/GenBank/DDBJ databases">
        <title>A novel member of the phylum Bacteroidetes isolated from glacier ice.</title>
        <authorList>
            <person name="Liu Q."/>
            <person name="Xin Y.-H."/>
        </authorList>
    </citation>
    <scope>NUCLEOTIDE SEQUENCE [LARGE SCALE GENOMIC DNA]</scope>
    <source>
        <strain evidence="2 3">RB1R16</strain>
    </source>
</reference>
<dbReference type="Proteomes" id="UP000239872">
    <property type="component" value="Unassembled WGS sequence"/>
</dbReference>
<keyword evidence="3" id="KW-1185">Reference proteome</keyword>
<dbReference type="Pfam" id="PF01381">
    <property type="entry name" value="HTH_3"/>
    <property type="match status" value="1"/>
</dbReference>
<evidence type="ECO:0000313" key="3">
    <source>
        <dbReference type="Proteomes" id="UP000239872"/>
    </source>
</evidence>
<dbReference type="InterPro" id="IPR010982">
    <property type="entry name" value="Lambda_DNA-bd_dom_sf"/>
</dbReference>
<evidence type="ECO:0000313" key="2">
    <source>
        <dbReference type="EMBL" id="PQJ12745.1"/>
    </source>
</evidence>
<dbReference type="OrthoDB" id="961302at2"/>
<dbReference type="PROSITE" id="PS50943">
    <property type="entry name" value="HTH_CROC1"/>
    <property type="match status" value="1"/>
</dbReference>
<dbReference type="InterPro" id="IPR001387">
    <property type="entry name" value="Cro/C1-type_HTH"/>
</dbReference>
<dbReference type="CDD" id="cd00093">
    <property type="entry name" value="HTH_XRE"/>
    <property type="match status" value="1"/>
</dbReference>
<dbReference type="EMBL" id="PPSL01000001">
    <property type="protein sequence ID" value="PQJ12745.1"/>
    <property type="molecule type" value="Genomic_DNA"/>
</dbReference>
<accession>A0A2S7T1R8</accession>
<dbReference type="SUPFAM" id="SSF47413">
    <property type="entry name" value="lambda repressor-like DNA-binding domains"/>
    <property type="match status" value="1"/>
</dbReference>
<gene>
    <name evidence="2" type="ORF">CJD36_003075</name>
</gene>
<comment type="caution">
    <text evidence="2">The sequence shown here is derived from an EMBL/GenBank/DDBJ whole genome shotgun (WGS) entry which is preliminary data.</text>
</comment>
<dbReference type="GO" id="GO:0003677">
    <property type="term" value="F:DNA binding"/>
    <property type="evidence" value="ECO:0007669"/>
    <property type="project" value="InterPro"/>
</dbReference>
<organism evidence="2 3">
    <name type="scientific">Flavipsychrobacter stenotrophus</name>
    <dbReference type="NCBI Taxonomy" id="2077091"/>
    <lineage>
        <taxon>Bacteria</taxon>
        <taxon>Pseudomonadati</taxon>
        <taxon>Bacteroidota</taxon>
        <taxon>Chitinophagia</taxon>
        <taxon>Chitinophagales</taxon>
        <taxon>Chitinophagaceae</taxon>
        <taxon>Flavipsychrobacter</taxon>
    </lineage>
</organism>
<dbReference type="AlphaFoldDB" id="A0A2S7T1R8"/>
<proteinExistence type="predicted"/>
<feature type="domain" description="HTH cro/C1-type" evidence="1">
    <location>
        <begin position="87"/>
        <end position="141"/>
    </location>
</feature>